<dbReference type="Pfam" id="PF13347">
    <property type="entry name" value="MFS_2"/>
    <property type="match status" value="1"/>
</dbReference>
<evidence type="ECO:0000256" key="3">
    <source>
        <dbReference type="ARBA" id="ARBA00022989"/>
    </source>
</evidence>
<evidence type="ECO:0000256" key="4">
    <source>
        <dbReference type="ARBA" id="ARBA00023136"/>
    </source>
</evidence>
<dbReference type="RefSeq" id="WP_108576951.1">
    <property type="nucleotide sequence ID" value="NZ_CP026952.1"/>
</dbReference>
<dbReference type="Gene3D" id="1.20.1250.20">
    <property type="entry name" value="MFS general substrate transporter like domains"/>
    <property type="match status" value="2"/>
</dbReference>
<dbReference type="InterPro" id="IPR039672">
    <property type="entry name" value="MFS_2"/>
</dbReference>
<dbReference type="Proteomes" id="UP000244384">
    <property type="component" value="Chromosome"/>
</dbReference>
<dbReference type="PROSITE" id="PS50850">
    <property type="entry name" value="MFS"/>
    <property type="match status" value="1"/>
</dbReference>
<accession>A0A2S0WIZ1</accession>
<evidence type="ECO:0000256" key="1">
    <source>
        <dbReference type="ARBA" id="ARBA00004651"/>
    </source>
</evidence>
<protein>
    <submittedName>
        <fullName evidence="5">MFS transporter</fullName>
    </submittedName>
</protein>
<evidence type="ECO:0000256" key="2">
    <source>
        <dbReference type="ARBA" id="ARBA00022692"/>
    </source>
</evidence>
<dbReference type="KEGG" id="aez:C3E78_03185"/>
<keyword evidence="2" id="KW-0812">Transmembrane</keyword>
<dbReference type="GO" id="GO:0015293">
    <property type="term" value="F:symporter activity"/>
    <property type="evidence" value="ECO:0007669"/>
    <property type="project" value="InterPro"/>
</dbReference>
<dbReference type="CDD" id="cd17332">
    <property type="entry name" value="MFS_MelB_like"/>
    <property type="match status" value="1"/>
</dbReference>
<dbReference type="GO" id="GO:0005886">
    <property type="term" value="C:plasma membrane"/>
    <property type="evidence" value="ECO:0007669"/>
    <property type="project" value="UniProtKB-SubCell"/>
</dbReference>
<keyword evidence="4" id="KW-0472">Membrane</keyword>
<dbReference type="PANTHER" id="PTHR11328">
    <property type="entry name" value="MAJOR FACILITATOR SUPERFAMILY DOMAIN-CONTAINING PROTEIN"/>
    <property type="match status" value="1"/>
</dbReference>
<sequence length="447" mass="46940">MAVPLAPAVRRGYALGSVATGTFGTVPGLLLLPYLTDSLGIAAVVASVIVFVPKAWDVLLNPVAGRISDRSSGPGGRRRPFLLKGGLVLAVCFALLFAGPTEPSFLAGAWVVVWFLACATAYAFFQVPYVAMPAEMTLDYAERTRLMTWRVVVLALAILLSGATAPMVVNAFGGDETAKGYRFMGAYVALILVVGVVGAWRGTRDAPEHRVETAGGSLRDQLRLVGASHDFRVLLTTFVLQAVGVGAMLAGVAYVADDLLDSSAASTILFAAFVAPALLVTPLWERYAQRRGKRSGYLISSTFLVIGSVLLILARQDQELVVYLAAAVVGTGYAGAQVFPMAMLPDVAAHDARTSGENRIGVFTGVWTAGETLGLAIGPGLFALILAIGGYVSSTDHAADQPDSALTAIAIGFSLVPAALIALSMLFLRRYSLDSTRTTLPEGDRVD</sequence>
<evidence type="ECO:0000313" key="6">
    <source>
        <dbReference type="Proteomes" id="UP000244384"/>
    </source>
</evidence>
<dbReference type="PANTHER" id="PTHR11328:SF24">
    <property type="entry name" value="MAJOR FACILITATOR SUPERFAMILY (MFS) PROFILE DOMAIN-CONTAINING PROTEIN"/>
    <property type="match status" value="1"/>
</dbReference>
<accession>A0A5F2EMP8</accession>
<organism evidence="5 6">
    <name type="scientific">Aeromicrobium chenweiae</name>
    <dbReference type="NCBI Taxonomy" id="2079793"/>
    <lineage>
        <taxon>Bacteria</taxon>
        <taxon>Bacillati</taxon>
        <taxon>Actinomycetota</taxon>
        <taxon>Actinomycetes</taxon>
        <taxon>Propionibacteriales</taxon>
        <taxon>Nocardioidaceae</taxon>
        <taxon>Aeromicrobium</taxon>
    </lineage>
</organism>
<evidence type="ECO:0000313" key="5">
    <source>
        <dbReference type="EMBL" id="AWB91305.1"/>
    </source>
</evidence>
<dbReference type="EMBL" id="CP026952">
    <property type="protein sequence ID" value="AWB91305.1"/>
    <property type="molecule type" value="Genomic_DNA"/>
</dbReference>
<dbReference type="AlphaFoldDB" id="A0A2S0WIZ1"/>
<keyword evidence="6" id="KW-1185">Reference proteome</keyword>
<proteinExistence type="predicted"/>
<keyword evidence="3" id="KW-1133">Transmembrane helix</keyword>
<dbReference type="InterPro" id="IPR020846">
    <property type="entry name" value="MFS_dom"/>
</dbReference>
<dbReference type="OrthoDB" id="3717977at2"/>
<comment type="subcellular location">
    <subcellularLocation>
        <location evidence="1">Cell membrane</location>
        <topology evidence="1">Multi-pass membrane protein</topology>
    </subcellularLocation>
</comment>
<dbReference type="SUPFAM" id="SSF103473">
    <property type="entry name" value="MFS general substrate transporter"/>
    <property type="match status" value="1"/>
</dbReference>
<gene>
    <name evidence="5" type="ORF">C3E78_03185</name>
</gene>
<dbReference type="GO" id="GO:0008643">
    <property type="term" value="P:carbohydrate transport"/>
    <property type="evidence" value="ECO:0007669"/>
    <property type="project" value="InterPro"/>
</dbReference>
<reference evidence="6" key="1">
    <citation type="submission" date="2018-01" db="EMBL/GenBank/DDBJ databases">
        <authorList>
            <person name="Li J."/>
        </authorList>
    </citation>
    <scope>NUCLEOTIDE SEQUENCE [LARGE SCALE GENOMIC DNA]</scope>
    <source>
        <strain evidence="6">592</strain>
    </source>
</reference>
<name>A0A2S0WIZ1_9ACTN</name>
<dbReference type="InterPro" id="IPR036259">
    <property type="entry name" value="MFS_trans_sf"/>
</dbReference>